<evidence type="ECO:0000313" key="4">
    <source>
        <dbReference type="EMBL" id="RUS22127.1"/>
    </source>
</evidence>
<evidence type="ECO:0008006" key="6">
    <source>
        <dbReference type="Google" id="ProtNLM"/>
    </source>
</evidence>
<protein>
    <recommendedName>
        <fullName evidence="6">NAD(P)-binding protein</fullName>
    </recommendedName>
</protein>
<dbReference type="PANTHER" id="PTHR24320:SF264">
    <property type="entry name" value="DEHYDROGENASE_REDUCTASE SDR FAMILY MEMBER ON CHROMOSOME X"/>
    <property type="match status" value="1"/>
</dbReference>
<dbReference type="InterPro" id="IPR002347">
    <property type="entry name" value="SDR_fam"/>
</dbReference>
<dbReference type="SUPFAM" id="SSF51735">
    <property type="entry name" value="NAD(P)-binding Rossmann-fold domains"/>
    <property type="match status" value="1"/>
</dbReference>
<evidence type="ECO:0000256" key="3">
    <source>
        <dbReference type="SAM" id="Phobius"/>
    </source>
</evidence>
<dbReference type="Gene3D" id="3.40.50.720">
    <property type="entry name" value="NAD(P)-binding Rossmann-like Domain"/>
    <property type="match status" value="1"/>
</dbReference>
<dbReference type="AlphaFoldDB" id="A0A433PXB2"/>
<name>A0A433PXB2_9FUNG</name>
<dbReference type="GO" id="GO:0016491">
    <property type="term" value="F:oxidoreductase activity"/>
    <property type="evidence" value="ECO:0007669"/>
    <property type="project" value="UniProtKB-KW"/>
</dbReference>
<evidence type="ECO:0000256" key="2">
    <source>
        <dbReference type="ARBA" id="ARBA00023002"/>
    </source>
</evidence>
<gene>
    <name evidence="4" type="ORF">BC938DRAFT_475270</name>
</gene>
<keyword evidence="5" id="KW-1185">Reference proteome</keyword>
<feature type="transmembrane region" description="Helical" evidence="3">
    <location>
        <begin position="6"/>
        <end position="24"/>
    </location>
</feature>
<dbReference type="Proteomes" id="UP000274822">
    <property type="component" value="Unassembled WGS sequence"/>
</dbReference>
<proteinExistence type="inferred from homology"/>
<comment type="caution">
    <text evidence="4">The sequence shown here is derived from an EMBL/GenBank/DDBJ whole genome shotgun (WGS) entry which is preliminary data.</text>
</comment>
<evidence type="ECO:0000313" key="5">
    <source>
        <dbReference type="Proteomes" id="UP000274822"/>
    </source>
</evidence>
<dbReference type="EMBL" id="RBNJ01020259">
    <property type="protein sequence ID" value="RUS22127.1"/>
    <property type="molecule type" value="Genomic_DNA"/>
</dbReference>
<keyword evidence="3" id="KW-1133">Transmembrane helix</keyword>
<keyword evidence="3" id="KW-0472">Membrane</keyword>
<reference evidence="4 5" key="1">
    <citation type="journal article" date="2018" name="New Phytol.">
        <title>Phylogenomics of Endogonaceae and evolution of mycorrhizas within Mucoromycota.</title>
        <authorList>
            <person name="Chang Y."/>
            <person name="Desiro A."/>
            <person name="Na H."/>
            <person name="Sandor L."/>
            <person name="Lipzen A."/>
            <person name="Clum A."/>
            <person name="Barry K."/>
            <person name="Grigoriev I.V."/>
            <person name="Martin F.M."/>
            <person name="Stajich J.E."/>
            <person name="Smith M.E."/>
            <person name="Bonito G."/>
            <person name="Spatafora J.W."/>
        </authorList>
    </citation>
    <scope>NUCLEOTIDE SEQUENCE [LARGE SCALE GENOMIC DNA]</scope>
    <source>
        <strain evidence="4 5">AD002</strain>
    </source>
</reference>
<keyword evidence="2" id="KW-0560">Oxidoreductase</keyword>
<organism evidence="4 5">
    <name type="scientific">Jimgerdemannia flammicorona</name>
    <dbReference type="NCBI Taxonomy" id="994334"/>
    <lineage>
        <taxon>Eukaryota</taxon>
        <taxon>Fungi</taxon>
        <taxon>Fungi incertae sedis</taxon>
        <taxon>Mucoromycota</taxon>
        <taxon>Mucoromycotina</taxon>
        <taxon>Endogonomycetes</taxon>
        <taxon>Endogonales</taxon>
        <taxon>Endogonaceae</taxon>
        <taxon>Jimgerdemannia</taxon>
    </lineage>
</organism>
<dbReference type="InterPro" id="IPR036291">
    <property type="entry name" value="NAD(P)-bd_dom_sf"/>
</dbReference>
<dbReference type="PRINTS" id="PR00081">
    <property type="entry name" value="GDHRDH"/>
</dbReference>
<comment type="similarity">
    <text evidence="1">Belongs to the short-chain dehydrogenases/reductases (SDR) family.</text>
</comment>
<evidence type="ECO:0000256" key="1">
    <source>
        <dbReference type="ARBA" id="ARBA00006484"/>
    </source>
</evidence>
<sequence>MDLNVLASLLPPITAVVLYFYFSYKRNSVQDGLPSYPSSRFDSHTSSQRPERDRLYNFYRWLSGVTIVPSGVRARIIGFTEALYNISHIKWRTSQSPEEKIGKLVDEHLQARATKGQEEKRPFAIVTGGNAGLGYEIARVLLMADHHVILACRSERAAQSAVTRLQAVTSSDKIEFMQLDLTSFTSARAFSHKVGERVSKAGGEVGVLIHNAGVMNLPFTLTPDGFETQLQVVHIPSPNPLF</sequence>
<dbReference type="PANTHER" id="PTHR24320">
    <property type="entry name" value="RETINOL DEHYDROGENASE"/>
    <property type="match status" value="1"/>
</dbReference>
<accession>A0A433PXB2</accession>
<dbReference type="Pfam" id="PF00106">
    <property type="entry name" value="adh_short"/>
    <property type="match status" value="1"/>
</dbReference>
<keyword evidence="3" id="KW-0812">Transmembrane</keyword>